<dbReference type="KEGG" id="hprf:HLPR_08380"/>
<dbReference type="RefSeq" id="WP_338536823.1">
    <property type="nucleotide sequence ID" value="NZ_AP028654.1"/>
</dbReference>
<dbReference type="Gene3D" id="2.40.50.140">
    <property type="entry name" value="Nucleic acid-binding proteins"/>
    <property type="match status" value="1"/>
</dbReference>
<dbReference type="Pfam" id="PF01938">
    <property type="entry name" value="TRAM"/>
    <property type="match status" value="1"/>
</dbReference>
<dbReference type="PROSITE" id="PS51687">
    <property type="entry name" value="SAM_MT_RNA_M5U"/>
    <property type="match status" value="1"/>
</dbReference>
<feature type="binding site" evidence="4">
    <location>
        <position position="386"/>
    </location>
    <ligand>
        <name>S-adenosyl-L-methionine</name>
        <dbReference type="ChEBI" id="CHEBI:59789"/>
    </ligand>
</feature>
<feature type="domain" description="TRAM" evidence="6">
    <location>
        <begin position="4"/>
        <end position="62"/>
    </location>
</feature>
<name>A0AAU9E789_9FIRM</name>
<dbReference type="SUPFAM" id="SSF50249">
    <property type="entry name" value="Nucleic acid-binding proteins"/>
    <property type="match status" value="1"/>
</dbReference>
<evidence type="ECO:0000313" key="7">
    <source>
        <dbReference type="EMBL" id="BEP28507.1"/>
    </source>
</evidence>
<dbReference type="SUPFAM" id="SSF53335">
    <property type="entry name" value="S-adenosyl-L-methionine-dependent methyltransferases"/>
    <property type="match status" value="1"/>
</dbReference>
<dbReference type="Proteomes" id="UP001321786">
    <property type="component" value="Chromosome"/>
</dbReference>
<dbReference type="PROSITE" id="PS01230">
    <property type="entry name" value="TRMA_1"/>
    <property type="match status" value="1"/>
</dbReference>
<feature type="binding site" evidence="4">
    <location>
        <position position="286"/>
    </location>
    <ligand>
        <name>S-adenosyl-L-methionine</name>
        <dbReference type="ChEBI" id="CHEBI:59789"/>
    </ligand>
</feature>
<dbReference type="FunFam" id="2.40.50.140:FF:000097">
    <property type="entry name" value="23S rRNA (uracil(1939)-C(5))-methyltransferase RlmD"/>
    <property type="match status" value="1"/>
</dbReference>
<dbReference type="EMBL" id="AP028654">
    <property type="protein sequence ID" value="BEP28507.1"/>
    <property type="molecule type" value="Genomic_DNA"/>
</dbReference>
<dbReference type="InterPro" id="IPR002792">
    <property type="entry name" value="TRAM_dom"/>
</dbReference>
<proteinExistence type="inferred from homology"/>
<sequence>MNKNLEVGHEIEITINDLIDSGEGIGKLNEFAVFVEGAVPGDTIKCKITSVKKTYAYGELIEIINSSEIRDTPKCQYFNECGGCQMQNVKYQEQLKLKEKSVKDALKRIGEFKDIKIKAIVGMKENFRYRNKASYAISEVNGEVRIGFKKRNSHDVIDIEDCLLQDKEYVNIFKAIKKYIADFKVTIYNVETHKGLLRHVVIKKSFSENTLMVILVTNRSKLVMTKALAKGIVESDNRVVSVIQNINKVVGSKILGNDNKILFGDDHIVDKISGMKFKISPLSFFQVNSSQAEVLYEKAIEYADLKGEETVFDLYSGIGSIGMLMAKKAKKVYGVESVKSAVIDAWGNAKLNDIANIEFITGRAEKVIPKLFNKGEGVKADVVVVDPPRKGCDKELLDTMIMMEPERIVYVSCKASTLARDLRILCDNGYKLVDVTPVDMFPHTMNVESVSKLVRK</sequence>
<dbReference type="Gene3D" id="3.40.50.150">
    <property type="entry name" value="Vaccinia Virus protein VP39"/>
    <property type="match status" value="1"/>
</dbReference>
<feature type="active site" evidence="5">
    <location>
        <position position="413"/>
    </location>
</feature>
<dbReference type="GO" id="GO:0070475">
    <property type="term" value="P:rRNA base methylation"/>
    <property type="evidence" value="ECO:0007669"/>
    <property type="project" value="TreeGrafter"/>
</dbReference>
<reference evidence="7 8" key="1">
    <citation type="submission" date="2023-08" db="EMBL/GenBank/DDBJ databases">
        <title>Helicovermis profunda gen. nov., sp. nov., a novel mesophilic, fermentative bacterium within the Bacillota from a deep-sea hydrothermal vent chimney.</title>
        <authorList>
            <person name="Miyazaki U."/>
            <person name="Mizutani D."/>
            <person name="Hashimoto Y."/>
            <person name="Tame A."/>
            <person name="Sawayama S."/>
            <person name="Miyazaki J."/>
            <person name="Takai K."/>
            <person name="Nakagawa S."/>
        </authorList>
    </citation>
    <scope>NUCLEOTIDE SEQUENCE [LARGE SCALE GENOMIC DNA]</scope>
    <source>
        <strain evidence="7 8">S502</strain>
    </source>
</reference>
<protein>
    <submittedName>
        <fullName evidence="7">23S rRNA (Uracil(1939)-C(5))-methyltransferase RlmD</fullName>
    </submittedName>
</protein>
<feature type="binding site" evidence="4">
    <location>
        <position position="336"/>
    </location>
    <ligand>
        <name>S-adenosyl-L-methionine</name>
        <dbReference type="ChEBI" id="CHEBI:59789"/>
    </ligand>
</feature>
<dbReference type="InterPro" id="IPR029063">
    <property type="entry name" value="SAM-dependent_MTases_sf"/>
</dbReference>
<keyword evidence="2 4" id="KW-0808">Transferase</keyword>
<evidence type="ECO:0000256" key="4">
    <source>
        <dbReference type="PROSITE-ProRule" id="PRU01024"/>
    </source>
</evidence>
<keyword evidence="1 4" id="KW-0489">Methyltransferase</keyword>
<evidence type="ECO:0000256" key="1">
    <source>
        <dbReference type="ARBA" id="ARBA00022603"/>
    </source>
</evidence>
<keyword evidence="8" id="KW-1185">Reference proteome</keyword>
<evidence type="ECO:0000259" key="6">
    <source>
        <dbReference type="PROSITE" id="PS50926"/>
    </source>
</evidence>
<dbReference type="FunFam" id="3.40.50.150:FF:000009">
    <property type="entry name" value="23S rRNA (Uracil(1939)-C(5))-methyltransferase RlmD"/>
    <property type="match status" value="1"/>
</dbReference>
<evidence type="ECO:0000256" key="2">
    <source>
        <dbReference type="ARBA" id="ARBA00022679"/>
    </source>
</evidence>
<feature type="active site" description="Nucleophile" evidence="4">
    <location>
        <position position="413"/>
    </location>
</feature>
<dbReference type="Pfam" id="PF05958">
    <property type="entry name" value="tRNA_U5-meth_tr"/>
    <property type="match status" value="1"/>
</dbReference>
<evidence type="ECO:0000313" key="8">
    <source>
        <dbReference type="Proteomes" id="UP001321786"/>
    </source>
</evidence>
<dbReference type="PROSITE" id="PS50926">
    <property type="entry name" value="TRAM"/>
    <property type="match status" value="1"/>
</dbReference>
<accession>A0AAU9E789</accession>
<dbReference type="PANTHER" id="PTHR11061:SF30">
    <property type="entry name" value="TRNA (URACIL(54)-C(5))-METHYLTRANSFERASE"/>
    <property type="match status" value="1"/>
</dbReference>
<comment type="similarity">
    <text evidence="4">Belongs to the class I-like SAM-binding methyltransferase superfamily. RNA M5U methyltransferase family.</text>
</comment>
<gene>
    <name evidence="7" type="primary">rlmD_2</name>
    <name evidence="7" type="ORF">HLPR_08380</name>
</gene>
<dbReference type="InterPro" id="IPR030390">
    <property type="entry name" value="MeTrfase_TrmA_AS"/>
</dbReference>
<organism evidence="7 8">
    <name type="scientific">Helicovermis profundi</name>
    <dbReference type="NCBI Taxonomy" id="3065157"/>
    <lineage>
        <taxon>Bacteria</taxon>
        <taxon>Bacillati</taxon>
        <taxon>Bacillota</taxon>
        <taxon>Clostridia</taxon>
        <taxon>Helicovermis</taxon>
    </lineage>
</organism>
<feature type="binding site" evidence="4">
    <location>
        <position position="315"/>
    </location>
    <ligand>
        <name>S-adenosyl-L-methionine</name>
        <dbReference type="ChEBI" id="CHEBI:59789"/>
    </ligand>
</feature>
<dbReference type="FunFam" id="2.40.50.1070:FF:000003">
    <property type="entry name" value="23S rRNA (Uracil-5-)-methyltransferase RumA"/>
    <property type="match status" value="1"/>
</dbReference>
<keyword evidence="3 4" id="KW-0949">S-adenosyl-L-methionine</keyword>
<dbReference type="AlphaFoldDB" id="A0AAU9E789"/>
<dbReference type="Gene3D" id="2.40.50.1070">
    <property type="match status" value="1"/>
</dbReference>
<evidence type="ECO:0000256" key="3">
    <source>
        <dbReference type="ARBA" id="ARBA00022691"/>
    </source>
</evidence>
<dbReference type="InterPro" id="IPR010280">
    <property type="entry name" value="U5_MeTrfase_fam"/>
</dbReference>
<dbReference type="InterPro" id="IPR012340">
    <property type="entry name" value="NA-bd_OB-fold"/>
</dbReference>
<dbReference type="CDD" id="cd02440">
    <property type="entry name" value="AdoMet_MTases"/>
    <property type="match status" value="1"/>
</dbReference>
<dbReference type="NCBIfam" id="TIGR00479">
    <property type="entry name" value="rumA"/>
    <property type="match status" value="1"/>
</dbReference>
<evidence type="ECO:0000256" key="5">
    <source>
        <dbReference type="PROSITE-ProRule" id="PRU10015"/>
    </source>
</evidence>
<dbReference type="PANTHER" id="PTHR11061">
    <property type="entry name" value="RNA M5U METHYLTRANSFERASE"/>
    <property type="match status" value="1"/>
</dbReference>
<dbReference type="GO" id="GO:0070041">
    <property type="term" value="F:rRNA (uridine-C5-)-methyltransferase activity"/>
    <property type="evidence" value="ECO:0007669"/>
    <property type="project" value="UniProtKB-ARBA"/>
</dbReference>